<evidence type="ECO:0000256" key="1">
    <source>
        <dbReference type="ARBA" id="ARBA00006477"/>
    </source>
</evidence>
<dbReference type="Gene3D" id="1.20.120.1870">
    <property type="entry name" value="Fic/DOC protein, Fido domain"/>
    <property type="match status" value="1"/>
</dbReference>
<accession>F9FPG1</accession>
<dbReference type="OrthoDB" id="4415835at2759"/>
<gene>
    <name evidence="5" type="ORF">FOXB_08291</name>
</gene>
<sequence>MAGVKRSLGTFLGHEDTLLRPNGHSRPKTVHYNHGIPRDNLDNSTPQSQSFKLSDVLQSQPPSRATSRANSRANSQSAAPSNTDQHDGLTRTPSPTFPPLTGQVPDFSPDASMILVGMRGAGKSTLAIMASSAMDRKVIDLEPAFQRSMGLSSAAYKSEHGSSECYKQQAKVLQSILQRHSTGCILVCSWMESRVQSLLREFAATNPVIHIVRDFDAIQSHLKIRDGTKVQSLLDVSNAIFRSCTNFEFFNVTEKVSKSSLSRESLTQRSPAPYLTLKHVERHFLKFLSLVYPAGTIPFTDSAFPLSRIPAEERNFTYATSIPLTDVLKDSVDVEEHVIGADVVQIVVHDLAEHAEQGTLTSEASAKLLANITKGVGIVRRSTILPIILHLFLPHTASDEVLRVYLDLVHHSVRLAPEMMTVDLRLEDVHISRILSIRKRTKMIGNCFITTDPPSWESPIWMSWYKKANNLGCHLARLIRPAVTIEDNFRIHYLKTSVAALQGPKIPLISYNSGPLGRNSQAFNRILTVVRPDSLERVNPRPPITPSITTVGATEALFSSFIYDQMKLYVFGANVSYSLSPAMHKAALKACGLPHTYEPVSCASLRGIKHLIEDPEFGGGSIGLPFKVEIITLTHSLSKHARAIGAVNTLIPIRSLNEDGTIPTGAAFFDSVNRSGPIKALYGENTDWIGIRACIRRGLSPANAVVSSTCGLVIGAGGMARATVYAMLQVGIKNIVICNRTPKNAEKMVLHFTQVLERKDHGLLSAGSEHSRFHVIESIEDAWPTEFRLPTVIVSCIPTHRIGNVPAPELTLPNEWLGSRTGGVAIELGYKTLYTPFLAQFRAESHRGWSLRGVKPTLKFSSRLYHNAVAKFTNIDKKGMPVSYDTGIMIGEPGESYICIEPDIEKAFRRAVVSQLGSDGAHQVITLPLRFDHRSLHFIHRNWNAITLDGSPDGLLEPGASNHPSLIGLLILLMFMMSAQSFRFLTAAQILRLYETNIIRARPTQMTYLESAVFSPQQHKNYGQEDPFQLASILAQKIILNHPYQDGNKRTALVAANMFLQLHGYQLRKALFISDEIDEQIKDAHVAVATRQWDAKQLASFYKSIATSL</sequence>
<dbReference type="InterPro" id="IPR036291">
    <property type="entry name" value="NAD(P)-bd_dom_sf"/>
</dbReference>
<protein>
    <recommendedName>
        <fullName evidence="4">Fido domain-containing protein</fullName>
    </recommendedName>
</protein>
<dbReference type="EMBL" id="AFQF01002499">
    <property type="protein sequence ID" value="EGU81141.1"/>
    <property type="molecule type" value="Genomic_DNA"/>
</dbReference>
<dbReference type="SUPFAM" id="SSF51569">
    <property type="entry name" value="Aldolase"/>
    <property type="match status" value="1"/>
</dbReference>
<dbReference type="InterPro" id="IPR006440">
    <property type="entry name" value="Doc"/>
</dbReference>
<dbReference type="InterPro" id="IPR013708">
    <property type="entry name" value="Shikimate_DH-bd_N"/>
</dbReference>
<dbReference type="SUPFAM" id="SSF140931">
    <property type="entry name" value="Fic-like"/>
    <property type="match status" value="1"/>
</dbReference>
<dbReference type="Pfam" id="PF01488">
    <property type="entry name" value="Shikimate_DH"/>
    <property type="match status" value="1"/>
</dbReference>
<dbReference type="Gene3D" id="3.20.20.70">
    <property type="entry name" value="Aldolase class I"/>
    <property type="match status" value="1"/>
</dbReference>
<dbReference type="CDD" id="cd01065">
    <property type="entry name" value="NAD_bind_Shikimate_DH"/>
    <property type="match status" value="1"/>
</dbReference>
<feature type="compositionally biased region" description="Low complexity" evidence="3">
    <location>
        <begin position="61"/>
        <end position="82"/>
    </location>
</feature>
<comment type="caution">
    <text evidence="5">The sequence shown here is derived from an EMBL/GenBank/DDBJ whole genome shotgun (WGS) entry which is preliminary data.</text>
</comment>
<feature type="domain" description="Fido" evidence="4">
    <location>
        <begin position="954"/>
        <end position="1104"/>
    </location>
</feature>
<dbReference type="Pfam" id="PF01202">
    <property type="entry name" value="SKI"/>
    <property type="match status" value="1"/>
</dbReference>
<dbReference type="PROSITE" id="PS51459">
    <property type="entry name" value="FIDO"/>
    <property type="match status" value="1"/>
</dbReference>
<dbReference type="SUPFAM" id="SSF52540">
    <property type="entry name" value="P-loop containing nucleoside triphosphate hydrolases"/>
    <property type="match status" value="1"/>
</dbReference>
<dbReference type="Pfam" id="PF08501">
    <property type="entry name" value="Shikimate_dh_N"/>
    <property type="match status" value="1"/>
</dbReference>
<dbReference type="GO" id="GO:0004764">
    <property type="term" value="F:shikimate 3-dehydrogenase (NADP+) activity"/>
    <property type="evidence" value="ECO:0007669"/>
    <property type="project" value="InterPro"/>
</dbReference>
<dbReference type="PANTHER" id="PTHR21090:SF27">
    <property type="entry name" value="QUINATE REPRESSOR PROTEIN"/>
    <property type="match status" value="1"/>
</dbReference>
<dbReference type="GO" id="GO:0003866">
    <property type="term" value="F:3-phosphoshikimate 1-carboxyvinyltransferase activity"/>
    <property type="evidence" value="ECO:0007669"/>
    <property type="project" value="TreeGrafter"/>
</dbReference>
<dbReference type="AlphaFoldDB" id="F9FPG1"/>
<evidence type="ECO:0000313" key="5">
    <source>
        <dbReference type="EMBL" id="EGU81141.1"/>
    </source>
</evidence>
<dbReference type="SUPFAM" id="SSF51735">
    <property type="entry name" value="NAD(P)-binding Rossmann-fold domains"/>
    <property type="match status" value="1"/>
</dbReference>
<dbReference type="InterPro" id="IPR036597">
    <property type="entry name" value="Fido-like_dom_sf"/>
</dbReference>
<dbReference type="Pfam" id="PF02661">
    <property type="entry name" value="Fic"/>
    <property type="match status" value="1"/>
</dbReference>
<dbReference type="Gene3D" id="3.40.50.300">
    <property type="entry name" value="P-loop containing nucleotide triphosphate hydrolases"/>
    <property type="match status" value="1"/>
</dbReference>
<evidence type="ECO:0000256" key="3">
    <source>
        <dbReference type="SAM" id="MobiDB-lite"/>
    </source>
</evidence>
<dbReference type="SUPFAM" id="SSF53223">
    <property type="entry name" value="Aminoacid dehydrogenase-like, N-terminal domain"/>
    <property type="match status" value="1"/>
</dbReference>
<proteinExistence type="inferred from homology"/>
<dbReference type="Pfam" id="PF01487">
    <property type="entry name" value="DHquinase_I"/>
    <property type="match status" value="1"/>
</dbReference>
<organism evidence="5">
    <name type="scientific">Fusarium oxysporum (strain Fo5176)</name>
    <name type="common">Fusarium vascular wilt</name>
    <dbReference type="NCBI Taxonomy" id="660025"/>
    <lineage>
        <taxon>Eukaryota</taxon>
        <taxon>Fungi</taxon>
        <taxon>Dikarya</taxon>
        <taxon>Ascomycota</taxon>
        <taxon>Pezizomycotina</taxon>
        <taxon>Sordariomycetes</taxon>
        <taxon>Hypocreomycetidae</taxon>
        <taxon>Hypocreales</taxon>
        <taxon>Nectriaceae</taxon>
        <taxon>Fusarium</taxon>
        <taxon>Fusarium oxysporum species complex</taxon>
    </lineage>
</organism>
<dbReference type="InterPro" id="IPR003812">
    <property type="entry name" value="Fido"/>
</dbReference>
<dbReference type="InterPro" id="IPR031322">
    <property type="entry name" value="Shikimate/glucono_kinase"/>
</dbReference>
<feature type="region of interest" description="Disordered" evidence="3">
    <location>
        <begin position="15"/>
        <end position="104"/>
    </location>
</feature>
<dbReference type="InterPro" id="IPR013785">
    <property type="entry name" value="Aldolase_TIM"/>
</dbReference>
<dbReference type="InterPro" id="IPR001381">
    <property type="entry name" value="DHquinase_I"/>
</dbReference>
<dbReference type="GO" id="GO:0016301">
    <property type="term" value="F:kinase activity"/>
    <property type="evidence" value="ECO:0007669"/>
    <property type="project" value="InterPro"/>
</dbReference>
<comment type="similarity">
    <text evidence="2">In the N-terminal section; belongs to the shikimate kinase family.</text>
</comment>
<dbReference type="InterPro" id="IPR053737">
    <property type="entry name" value="Type_II_TA_Toxin"/>
</dbReference>
<dbReference type="NCBIfam" id="TIGR01550">
    <property type="entry name" value="DOC_P1"/>
    <property type="match status" value="1"/>
</dbReference>
<dbReference type="Gene3D" id="3.40.50.10860">
    <property type="entry name" value="Leucine Dehydrogenase, chain A, domain 1"/>
    <property type="match status" value="1"/>
</dbReference>
<comment type="similarity">
    <text evidence="1">In the 2nd section; belongs to the type-I 3-dehydroquinase family.</text>
</comment>
<dbReference type="GO" id="GO:0009423">
    <property type="term" value="P:chorismate biosynthetic process"/>
    <property type="evidence" value="ECO:0007669"/>
    <property type="project" value="TreeGrafter"/>
</dbReference>
<dbReference type="PANTHER" id="PTHR21090">
    <property type="entry name" value="AROM/DEHYDROQUINATE SYNTHASE"/>
    <property type="match status" value="1"/>
</dbReference>
<dbReference type="InterPro" id="IPR046346">
    <property type="entry name" value="Aminoacid_DH-like_N_sf"/>
</dbReference>
<reference evidence="5" key="1">
    <citation type="journal article" date="2012" name="Mol. Plant Microbe Interact.">
        <title>A highly conserved effector in Fusarium oxysporum is required for full virulence on Arabidopsis.</title>
        <authorList>
            <person name="Thatcher L.F."/>
            <person name="Gardiner D.M."/>
            <person name="Kazan K."/>
            <person name="Manners J."/>
        </authorList>
    </citation>
    <scope>NUCLEOTIDE SEQUENCE [LARGE SCALE GENOMIC DNA]</scope>
    <source>
        <strain evidence="5">Fo5176</strain>
    </source>
</reference>
<dbReference type="InterPro" id="IPR027417">
    <property type="entry name" value="P-loop_NTPase"/>
</dbReference>
<dbReference type="GO" id="GO:0003855">
    <property type="term" value="F:3-dehydroquinate dehydratase activity"/>
    <property type="evidence" value="ECO:0007669"/>
    <property type="project" value="InterPro"/>
</dbReference>
<dbReference type="InterPro" id="IPR006151">
    <property type="entry name" value="Shikm_DH/Glu-tRNA_Rdtase"/>
</dbReference>
<name>F9FPG1_FUSOF</name>
<dbReference type="STRING" id="660025.F9FPG1"/>
<dbReference type="Gene3D" id="3.40.50.720">
    <property type="entry name" value="NAD(P)-binding Rossmann-like Domain"/>
    <property type="match status" value="1"/>
</dbReference>
<evidence type="ECO:0000259" key="4">
    <source>
        <dbReference type="PROSITE" id="PS51459"/>
    </source>
</evidence>
<feature type="compositionally biased region" description="Polar residues" evidence="3">
    <location>
        <begin position="42"/>
        <end position="60"/>
    </location>
</feature>
<dbReference type="FunFam" id="3.40.50.10860:FF:000019">
    <property type="entry name" value="Quinate pathway repressor protein QutR"/>
    <property type="match status" value="1"/>
</dbReference>
<evidence type="ECO:0000256" key="2">
    <source>
        <dbReference type="ARBA" id="ARBA00009349"/>
    </source>
</evidence>